<comment type="caution">
    <text evidence="2">The sequence shown here is derived from an EMBL/GenBank/DDBJ whole genome shotgun (WGS) entry which is preliminary data.</text>
</comment>
<evidence type="ECO:0000313" key="3">
    <source>
        <dbReference type="Proteomes" id="UP001318401"/>
    </source>
</evidence>
<feature type="transmembrane region" description="Helical" evidence="1">
    <location>
        <begin position="20"/>
        <end position="38"/>
    </location>
</feature>
<evidence type="ECO:0000313" key="2">
    <source>
        <dbReference type="EMBL" id="NPT30823.1"/>
    </source>
</evidence>
<organism evidence="2 3">
    <name type="scientific">Vreelandella venusta</name>
    <dbReference type="NCBI Taxonomy" id="44935"/>
    <lineage>
        <taxon>Bacteria</taxon>
        <taxon>Pseudomonadati</taxon>
        <taxon>Pseudomonadota</taxon>
        <taxon>Gammaproteobacteria</taxon>
        <taxon>Oceanospirillales</taxon>
        <taxon>Halomonadaceae</taxon>
        <taxon>Vreelandella</taxon>
    </lineage>
</organism>
<evidence type="ECO:0000256" key="1">
    <source>
        <dbReference type="SAM" id="Phobius"/>
    </source>
</evidence>
<protein>
    <submittedName>
        <fullName evidence="2">Uncharacterized protein</fullName>
    </submittedName>
</protein>
<dbReference type="Proteomes" id="UP001318401">
    <property type="component" value="Unassembled WGS sequence"/>
</dbReference>
<sequence length="169" mass="18710">MYSGMAHQWMESIGITAAWVQAWGSIGALCIAIALAFYNQKREQKREKAKQVQYMEAISAISSEALQAVSSIISEMRSGSIHDNDITTNELDRCAQALATITLESLPNAKAYMAIYQLRKEIQGIGYIVSCQHDYDLVISSSTLDEVSKAAARLKQADEEFSKALRLAR</sequence>
<name>A0ABX2BBK0_9GAMM</name>
<proteinExistence type="predicted"/>
<dbReference type="EMBL" id="QDKN01000003">
    <property type="protein sequence ID" value="NPT30823.1"/>
    <property type="molecule type" value="Genomic_DNA"/>
</dbReference>
<keyword evidence="1" id="KW-1133">Transmembrane helix</keyword>
<keyword evidence="1" id="KW-0812">Transmembrane</keyword>
<keyword evidence="1" id="KW-0472">Membrane</keyword>
<dbReference type="RefSeq" id="WP_125747813.1">
    <property type="nucleotide sequence ID" value="NZ_CP034367.1"/>
</dbReference>
<accession>A0ABX2BBK0</accession>
<keyword evidence="3" id="KW-1185">Reference proteome</keyword>
<reference evidence="2 3" key="1">
    <citation type="submission" date="2018-04" db="EMBL/GenBank/DDBJ databases">
        <authorList>
            <person name="Li G."/>
            <person name="Du W."/>
            <person name="Bai Y."/>
        </authorList>
    </citation>
    <scope>NUCLEOTIDE SEQUENCE [LARGE SCALE GENOMIC DNA]</scope>
    <source>
        <strain evidence="2 3">YYYZ-3</strain>
    </source>
</reference>
<gene>
    <name evidence="2" type="ORF">DDR56_09645</name>
</gene>